<evidence type="ECO:0000256" key="2">
    <source>
        <dbReference type="SAM" id="SignalP"/>
    </source>
</evidence>
<feature type="region of interest" description="Disordered" evidence="1">
    <location>
        <begin position="35"/>
        <end position="54"/>
    </location>
</feature>
<dbReference type="EMBL" id="OZ034815">
    <property type="protein sequence ID" value="CAL1366096.1"/>
    <property type="molecule type" value="Genomic_DNA"/>
</dbReference>
<proteinExistence type="predicted"/>
<feature type="signal peptide" evidence="2">
    <location>
        <begin position="1"/>
        <end position="28"/>
    </location>
</feature>
<gene>
    <name evidence="3" type="ORF">LTRI10_LOCUS10479</name>
</gene>
<evidence type="ECO:0000313" key="4">
    <source>
        <dbReference type="Proteomes" id="UP001497516"/>
    </source>
</evidence>
<feature type="compositionally biased region" description="Polar residues" evidence="1">
    <location>
        <begin position="35"/>
        <end position="51"/>
    </location>
</feature>
<dbReference type="AlphaFoldDB" id="A0AAV2D5U6"/>
<evidence type="ECO:0000313" key="3">
    <source>
        <dbReference type="EMBL" id="CAL1366096.1"/>
    </source>
</evidence>
<keyword evidence="2" id="KW-0732">Signal</keyword>
<evidence type="ECO:0000256" key="1">
    <source>
        <dbReference type="SAM" id="MobiDB-lite"/>
    </source>
</evidence>
<keyword evidence="4" id="KW-1185">Reference proteome</keyword>
<name>A0AAV2D5U6_9ROSI</name>
<feature type="chain" id="PRO_5043853061" evidence="2">
    <location>
        <begin position="29"/>
        <end position="118"/>
    </location>
</feature>
<reference evidence="3 4" key="1">
    <citation type="submission" date="2024-04" db="EMBL/GenBank/DDBJ databases">
        <authorList>
            <person name="Fracassetti M."/>
        </authorList>
    </citation>
    <scope>NUCLEOTIDE SEQUENCE [LARGE SCALE GENOMIC DNA]</scope>
</reference>
<protein>
    <submittedName>
        <fullName evidence="3">Uncharacterized protein</fullName>
    </submittedName>
</protein>
<accession>A0AAV2D5U6</accession>
<organism evidence="3 4">
    <name type="scientific">Linum trigynum</name>
    <dbReference type="NCBI Taxonomy" id="586398"/>
    <lineage>
        <taxon>Eukaryota</taxon>
        <taxon>Viridiplantae</taxon>
        <taxon>Streptophyta</taxon>
        <taxon>Embryophyta</taxon>
        <taxon>Tracheophyta</taxon>
        <taxon>Spermatophyta</taxon>
        <taxon>Magnoliopsida</taxon>
        <taxon>eudicotyledons</taxon>
        <taxon>Gunneridae</taxon>
        <taxon>Pentapetalae</taxon>
        <taxon>rosids</taxon>
        <taxon>fabids</taxon>
        <taxon>Malpighiales</taxon>
        <taxon>Linaceae</taxon>
        <taxon>Linum</taxon>
    </lineage>
</organism>
<sequence>MPIPVATFAKVAVIISLLLILTCIDSRAASSLQSENYQNSTRPHQQQQQPERGTAGVVMIPRASNNDTISVRDDCDKDCNDRRCHFFYPDLCSGQDPDNCFVGCYCRKPYACYCLCYS</sequence>
<dbReference type="Proteomes" id="UP001497516">
    <property type="component" value="Chromosome 2"/>
</dbReference>